<dbReference type="Pfam" id="PF05380">
    <property type="entry name" value="Peptidase_A17"/>
    <property type="match status" value="1"/>
</dbReference>
<feature type="region of interest" description="Disordered" evidence="1">
    <location>
        <begin position="114"/>
        <end position="137"/>
    </location>
</feature>
<reference evidence="2" key="2">
    <citation type="submission" date="2020-06" db="EMBL/GenBank/DDBJ databases">
        <authorList>
            <person name="Sheffer M."/>
        </authorList>
    </citation>
    <scope>NUCLEOTIDE SEQUENCE</scope>
</reference>
<name>A0A8T0FFK7_ARGBR</name>
<organism evidence="2 3">
    <name type="scientific">Argiope bruennichi</name>
    <name type="common">Wasp spider</name>
    <name type="synonym">Aranea bruennichi</name>
    <dbReference type="NCBI Taxonomy" id="94029"/>
    <lineage>
        <taxon>Eukaryota</taxon>
        <taxon>Metazoa</taxon>
        <taxon>Ecdysozoa</taxon>
        <taxon>Arthropoda</taxon>
        <taxon>Chelicerata</taxon>
        <taxon>Arachnida</taxon>
        <taxon>Araneae</taxon>
        <taxon>Araneomorphae</taxon>
        <taxon>Entelegynae</taxon>
        <taxon>Araneoidea</taxon>
        <taxon>Araneidae</taxon>
        <taxon>Argiope</taxon>
    </lineage>
</organism>
<sequence length="1004" mass="114478">MRRLLSELHLGADKPSQLLRKMRELGGGTGIKEDFLKTLWLQRLPSEMQVILSISSEPLDNLANMADKIAEFRISSTDNRAFAVSRCAESNAMRKASTLDEFTALRSEIAALSKQEQRLSRDRSRGPFHQKNRQRSFSRGRFDDLKPAFIIPPECSSIPPAKPEASSTTKCTKTLPAETSIVVPARQTTRSGRQLLSPFPTQCPKGMQLRGLNLADTCESKAKIELLIGRDVFWGIIDASRVEKLNNMVTCVPTIFEFALQDTQSGSSGSCSANFLVSESDAQMLWDLETLGIKDETEMSVTDRKLLDQFKRNLEFKDGRYEAKLLWRTDPRELENFNLAKRPFDELKKGFNKNEWIDNACRKTIRDQETNRITEECDRDRNEYFMPHRAVVRADKETTKVRVVFNCGSKSGQNLPLNDCLKAAPNLNPSILEVIMKFRRFKVAFHGDIEKVFLMIGMSPEDFGADSVMEAFTLSSDAVTILRSGGFKLRKLRSNNSDFRALWVKNRFCESEEEGVELKAQGLNWNSDKDVKSLEVKGLVDSLGGLDNTKRCVSQTEARILDPVGLIAPFVVRIKCLLQEIWERCMDWDDDLPEDLQLKWITWCNKIMTLKEIVIPRNCLQDCGKGLAEIHVVFCDISLRAYGATSYTSYVDNTGKRRVLFLMSKNRVAPLKTLTLPRLELMAAVMGVRLAKFLEGVYYKIVGKFMFWTDSQIVLYWIRENAKRWKQFVANRVLEVQEKSNPNDWFYCPSADNPADLLTRRVSVENLISSQKWWYGPNWLFQNFKVEVIEELWNRLQSVVAWCLRFVGSSRGNRVLTPYLECLELKESHDRIIHLVQKIAFSIEIFVLEKGNVLSAGKLIQLNPFLDSKGLLRVGGRIGNFSLPASVKHPLILPKQLFFLSCHLHLLEIEAPLLPTDLDILDPNLNPSKIDGGMCRQRKNQENIGSQRFSRNRIYQTVVTKDYCGRAYVPIIIRGGLAKAKPVFQTNDSVLKKSKKRMCILAAI</sequence>
<dbReference type="InterPro" id="IPR012337">
    <property type="entry name" value="RNaseH-like_sf"/>
</dbReference>
<evidence type="ECO:0000313" key="3">
    <source>
        <dbReference type="Proteomes" id="UP000807504"/>
    </source>
</evidence>
<protein>
    <submittedName>
        <fullName evidence="2">Uncharacterized protein</fullName>
    </submittedName>
</protein>
<accession>A0A8T0FFK7</accession>
<reference evidence="2" key="1">
    <citation type="journal article" date="2020" name="bioRxiv">
        <title>Chromosome-level reference genome of the European wasp spider Argiope bruennichi: a resource for studies on range expansion and evolutionary adaptation.</title>
        <authorList>
            <person name="Sheffer M.M."/>
            <person name="Hoppe A."/>
            <person name="Krehenwinkel H."/>
            <person name="Uhl G."/>
            <person name="Kuss A.W."/>
            <person name="Jensen L."/>
            <person name="Jensen C."/>
            <person name="Gillespie R.G."/>
            <person name="Hoff K.J."/>
            <person name="Prost S."/>
        </authorList>
    </citation>
    <scope>NUCLEOTIDE SEQUENCE</scope>
</reference>
<comment type="caution">
    <text evidence="2">The sequence shown here is derived from an EMBL/GenBank/DDBJ whole genome shotgun (WGS) entry which is preliminary data.</text>
</comment>
<evidence type="ECO:0000313" key="2">
    <source>
        <dbReference type="EMBL" id="KAF8789751.1"/>
    </source>
</evidence>
<gene>
    <name evidence="2" type="ORF">HNY73_007668</name>
</gene>
<dbReference type="InterPro" id="IPR008042">
    <property type="entry name" value="Retrotrans_Pao"/>
</dbReference>
<proteinExistence type="predicted"/>
<feature type="compositionally biased region" description="Basic and acidic residues" evidence="1">
    <location>
        <begin position="115"/>
        <end position="125"/>
    </location>
</feature>
<dbReference type="AlphaFoldDB" id="A0A8T0FFK7"/>
<dbReference type="PANTHER" id="PTHR47331">
    <property type="entry name" value="PHD-TYPE DOMAIN-CONTAINING PROTEIN"/>
    <property type="match status" value="1"/>
</dbReference>
<dbReference type="PANTHER" id="PTHR47331:SF5">
    <property type="entry name" value="RIBONUCLEASE H"/>
    <property type="match status" value="1"/>
</dbReference>
<dbReference type="EMBL" id="JABXBU010000012">
    <property type="protein sequence ID" value="KAF8789751.1"/>
    <property type="molecule type" value="Genomic_DNA"/>
</dbReference>
<evidence type="ECO:0000256" key="1">
    <source>
        <dbReference type="SAM" id="MobiDB-lite"/>
    </source>
</evidence>
<dbReference type="SUPFAM" id="SSF53098">
    <property type="entry name" value="Ribonuclease H-like"/>
    <property type="match status" value="1"/>
</dbReference>
<keyword evidence="3" id="KW-1185">Reference proteome</keyword>
<dbReference type="Proteomes" id="UP000807504">
    <property type="component" value="Unassembled WGS sequence"/>
</dbReference>
<feature type="compositionally biased region" description="Basic residues" evidence="1">
    <location>
        <begin position="126"/>
        <end position="137"/>
    </location>
</feature>